<dbReference type="InterPro" id="IPR018487">
    <property type="entry name" value="Hemopexin-like_repeat"/>
</dbReference>
<name>A0AAF0IN37_9EURO</name>
<accession>A0AAF0IN37</accession>
<evidence type="ECO:0000256" key="1">
    <source>
        <dbReference type="PROSITE-ProRule" id="PRU01011"/>
    </source>
</evidence>
<dbReference type="PROSITE" id="PS51642">
    <property type="entry name" value="HEMOPEXIN_2"/>
    <property type="match status" value="2"/>
</dbReference>
<dbReference type="SUPFAM" id="SSF50923">
    <property type="entry name" value="Hemopexin-like domain"/>
    <property type="match status" value="1"/>
</dbReference>
<reference evidence="2" key="1">
    <citation type="submission" date="2023-03" db="EMBL/GenBank/DDBJ databases">
        <title>Emydomyces testavorans Genome Sequence.</title>
        <authorList>
            <person name="Hoyer L."/>
        </authorList>
    </citation>
    <scope>NUCLEOTIDE SEQUENCE</scope>
    <source>
        <strain evidence="2">16-2883</strain>
    </source>
</reference>
<dbReference type="Proteomes" id="UP001219355">
    <property type="component" value="Chromosome 4"/>
</dbReference>
<proteinExistence type="predicted"/>
<evidence type="ECO:0000313" key="3">
    <source>
        <dbReference type="Proteomes" id="UP001219355"/>
    </source>
</evidence>
<keyword evidence="3" id="KW-1185">Reference proteome</keyword>
<protein>
    <submittedName>
        <fullName evidence="2">Uncharacterized protein</fullName>
    </submittedName>
</protein>
<organism evidence="2 3">
    <name type="scientific">Emydomyces testavorans</name>
    <dbReference type="NCBI Taxonomy" id="2070801"/>
    <lineage>
        <taxon>Eukaryota</taxon>
        <taxon>Fungi</taxon>
        <taxon>Dikarya</taxon>
        <taxon>Ascomycota</taxon>
        <taxon>Pezizomycotina</taxon>
        <taxon>Eurotiomycetes</taxon>
        <taxon>Eurotiomycetidae</taxon>
        <taxon>Onygenales</taxon>
        <taxon>Nannizziopsiaceae</taxon>
        <taxon>Emydomyces</taxon>
    </lineage>
</organism>
<gene>
    <name evidence="2" type="ORF">PRK78_005935</name>
</gene>
<feature type="repeat" description="Hemopexin" evidence="1">
    <location>
        <begin position="116"/>
        <end position="173"/>
    </location>
</feature>
<dbReference type="AlphaFoldDB" id="A0AAF0IN37"/>
<evidence type="ECO:0000313" key="2">
    <source>
        <dbReference type="EMBL" id="WEW60449.1"/>
    </source>
</evidence>
<sequence>MAVSIDAALRVPGVSGEGYFFRHTRYLRMWWKPGTSEEKKVFGPAAIRTEWKLLQDAGFEWVDAMLPSTHDGKKIYVFCGTRYLRCSYVPGSSQMTKIYGPAKIVDEWKTLRNAGFNKIDAVIPLPSTKPHEYEEEAYFFSGIHYMRVRYTPGTPKEEVVFGPKKIIDEWKILRESGFDTVDAFAINSESGGEVDTYAFSGSKYVRFRFKPGTPNETKIFGPAQISEHWVTLRELR</sequence>
<dbReference type="InterPro" id="IPR036375">
    <property type="entry name" value="Hemopexin-like_dom_sf"/>
</dbReference>
<dbReference type="Gene3D" id="2.110.10.10">
    <property type="entry name" value="Hemopexin-like domain"/>
    <property type="match status" value="2"/>
</dbReference>
<dbReference type="SMART" id="SM00120">
    <property type="entry name" value="HX"/>
    <property type="match status" value="3"/>
</dbReference>
<dbReference type="EMBL" id="CP120630">
    <property type="protein sequence ID" value="WEW60449.1"/>
    <property type="molecule type" value="Genomic_DNA"/>
</dbReference>
<feature type="repeat" description="Hemopexin" evidence="1">
    <location>
        <begin position="178"/>
        <end position="232"/>
    </location>
</feature>